<evidence type="ECO:0000313" key="5">
    <source>
        <dbReference type="Proteomes" id="UP000515947"/>
    </source>
</evidence>
<dbReference type="InterPro" id="IPR023158">
    <property type="entry name" value="YerB-like_sf"/>
</dbReference>
<name>A0A7G9RD49_9ACTN</name>
<evidence type="ECO:0000259" key="2">
    <source>
        <dbReference type="Pfam" id="PF11258"/>
    </source>
</evidence>
<feature type="compositionally biased region" description="Polar residues" evidence="1">
    <location>
        <begin position="59"/>
        <end position="73"/>
    </location>
</feature>
<accession>A0A7G9RD49</accession>
<dbReference type="EMBL" id="CP060713">
    <property type="protein sequence ID" value="QNN53524.1"/>
    <property type="molecule type" value="Genomic_DNA"/>
</dbReference>
<organism evidence="4 5">
    <name type="scientific">Nocardioides mesophilus</name>
    <dbReference type="NCBI Taxonomy" id="433659"/>
    <lineage>
        <taxon>Bacteria</taxon>
        <taxon>Bacillati</taxon>
        <taxon>Actinomycetota</taxon>
        <taxon>Actinomycetes</taxon>
        <taxon>Propionibacteriales</taxon>
        <taxon>Nocardioidaceae</taxon>
        <taxon>Nocardioides</taxon>
    </lineage>
</organism>
<gene>
    <name evidence="4" type="ORF">H9L09_03555</name>
</gene>
<dbReference type="SUPFAM" id="SSF159774">
    <property type="entry name" value="YerB-like"/>
    <property type="match status" value="1"/>
</dbReference>
<protein>
    <submittedName>
        <fullName evidence="4">DUF3048 domain-containing protein</fullName>
    </submittedName>
</protein>
<dbReference type="KEGG" id="nmes:H9L09_03555"/>
<keyword evidence="5" id="KW-1185">Reference proteome</keyword>
<dbReference type="Pfam" id="PF17479">
    <property type="entry name" value="DUF3048_C"/>
    <property type="match status" value="1"/>
</dbReference>
<dbReference type="RefSeq" id="WP_187579366.1">
    <property type="nucleotide sequence ID" value="NZ_CP060713.1"/>
</dbReference>
<dbReference type="AlphaFoldDB" id="A0A7G9RD49"/>
<feature type="region of interest" description="Disordered" evidence="1">
    <location>
        <begin position="43"/>
        <end position="82"/>
    </location>
</feature>
<dbReference type="Pfam" id="PF11258">
    <property type="entry name" value="DUF3048"/>
    <property type="match status" value="1"/>
</dbReference>
<dbReference type="Proteomes" id="UP000515947">
    <property type="component" value="Chromosome"/>
</dbReference>
<dbReference type="InterPro" id="IPR021416">
    <property type="entry name" value="DUF3048_N"/>
</dbReference>
<evidence type="ECO:0000313" key="4">
    <source>
        <dbReference type="EMBL" id="QNN53524.1"/>
    </source>
</evidence>
<feature type="domain" description="DUF3048" evidence="2">
    <location>
        <begin position="75"/>
        <end position="210"/>
    </location>
</feature>
<sequence length="356" mass="36899">MPGLPLPARRRSPRTPRPSGNAGRRRAAALALTAVAALTLAGCSGGSDDSGEAPAGGPESQSVADGMTLSGQWPLTGLPADGKAPAHPVMVVKIDNTGSSEPQVGLGKADLVTEELVEGGSTRLAVFYYSQLPKTVGPVRSMRASDIGIVEPADAVLIASGGAPPTVKRLADAGVKTYTEGATGFFRDSGRPAPYNLMMDLPKLAATLKASEPPDNYFPWGSAADFPQGRPAKRVSAVFSGGHTTTWQFEKGHWTNLNSFAAAGDRFTPSTLLVLRVQVGDAGYRDPAGNPVPETKFTGTGEAMVFHDGEVVRGSWKKDGLDGAVELSTKAGELTLPPGKVWMELVPAKGGNVTIG</sequence>
<reference evidence="4 5" key="1">
    <citation type="submission" date="2020-08" db="EMBL/GenBank/DDBJ databases">
        <title>Genome sequence of Nocardioides mesophilus KACC 16243T.</title>
        <authorList>
            <person name="Hyun D.-W."/>
            <person name="Bae J.-W."/>
        </authorList>
    </citation>
    <scope>NUCLEOTIDE SEQUENCE [LARGE SCALE GENOMIC DNA]</scope>
    <source>
        <strain evidence="4 5">KACC 16243</strain>
    </source>
</reference>
<dbReference type="InterPro" id="IPR035328">
    <property type="entry name" value="DUF3048_C"/>
</dbReference>
<evidence type="ECO:0000259" key="3">
    <source>
        <dbReference type="Pfam" id="PF17479"/>
    </source>
</evidence>
<feature type="domain" description="DUF3048" evidence="3">
    <location>
        <begin position="243"/>
        <end position="342"/>
    </location>
</feature>
<proteinExistence type="predicted"/>
<feature type="region of interest" description="Disordered" evidence="1">
    <location>
        <begin position="1"/>
        <end position="26"/>
    </location>
</feature>
<dbReference type="Gene3D" id="3.50.90.10">
    <property type="entry name" value="YerB-like"/>
    <property type="match status" value="1"/>
</dbReference>
<evidence type="ECO:0000256" key="1">
    <source>
        <dbReference type="SAM" id="MobiDB-lite"/>
    </source>
</evidence>
<feature type="compositionally biased region" description="Low complexity" evidence="1">
    <location>
        <begin position="17"/>
        <end position="26"/>
    </location>
</feature>